<comment type="caution">
    <text evidence="7">The sequence shown here is derived from an EMBL/GenBank/DDBJ whole genome shotgun (WGS) entry which is preliminary data.</text>
</comment>
<accession>A0ABY0NVV7</accession>
<evidence type="ECO:0000313" key="7">
    <source>
        <dbReference type="EMBL" id="SDG23746.1"/>
    </source>
</evidence>
<dbReference type="PANTHER" id="PTHR36570">
    <property type="entry name" value="DISULFIDE BOND FORMATION PROTEIN B"/>
    <property type="match status" value="1"/>
</dbReference>
<dbReference type="Pfam" id="PF02600">
    <property type="entry name" value="DsbB"/>
    <property type="match status" value="1"/>
</dbReference>
<keyword evidence="3 6" id="KW-0812">Transmembrane</keyword>
<evidence type="ECO:0000256" key="6">
    <source>
        <dbReference type="SAM" id="Phobius"/>
    </source>
</evidence>
<dbReference type="InterPro" id="IPR024199">
    <property type="entry name" value="Uncharacterised_DsbB"/>
</dbReference>
<keyword evidence="5 6" id="KW-0472">Membrane</keyword>
<dbReference type="RefSeq" id="WP_091856890.1">
    <property type="nucleotide sequence ID" value="NZ_FNBZ01000003.1"/>
</dbReference>
<proteinExistence type="predicted"/>
<evidence type="ECO:0000256" key="4">
    <source>
        <dbReference type="ARBA" id="ARBA00022989"/>
    </source>
</evidence>
<dbReference type="InterPro" id="IPR023380">
    <property type="entry name" value="DsbB-like_sf"/>
</dbReference>
<feature type="transmembrane region" description="Helical" evidence="6">
    <location>
        <begin position="19"/>
        <end position="42"/>
    </location>
</feature>
<dbReference type="PIRSF" id="PIRSF033913">
    <property type="entry name" value="S-S_format_DsbB"/>
    <property type="match status" value="1"/>
</dbReference>
<dbReference type="Gene3D" id="1.20.1550.10">
    <property type="entry name" value="DsbB-like"/>
    <property type="match status" value="1"/>
</dbReference>
<evidence type="ECO:0000313" key="8">
    <source>
        <dbReference type="Proteomes" id="UP000199468"/>
    </source>
</evidence>
<dbReference type="InterPro" id="IPR050183">
    <property type="entry name" value="DsbB"/>
</dbReference>
<keyword evidence="8" id="KW-1185">Reference proteome</keyword>
<feature type="transmembrane region" description="Helical" evidence="6">
    <location>
        <begin position="77"/>
        <end position="98"/>
    </location>
</feature>
<dbReference type="SUPFAM" id="SSF158442">
    <property type="entry name" value="DsbB-like"/>
    <property type="match status" value="1"/>
</dbReference>
<dbReference type="PANTHER" id="PTHR36570:SF3">
    <property type="entry name" value="DISULFIDE BOND FORMATION PROTEIN B"/>
    <property type="match status" value="1"/>
</dbReference>
<evidence type="ECO:0000256" key="1">
    <source>
        <dbReference type="ARBA" id="ARBA00004651"/>
    </source>
</evidence>
<evidence type="ECO:0000256" key="5">
    <source>
        <dbReference type="ARBA" id="ARBA00023136"/>
    </source>
</evidence>
<sequence length="182" mass="19123">MTASPAAAASSRLPNSRQLIALIGIVSLALIAGAWFFELALHLRPCKLCLEQRMPHYAAIGLALAGLVLARSPRLQWLVLLGLAGLMAWSTGLGIYHAGVEWGWFMGPNDCGGAAAAATGMQDFMKQLQTTRIVSCSEAAWRFLGLSLAGWNALASAGLFLLAVLGLLRGRTAVTHPGTGLV</sequence>
<dbReference type="Proteomes" id="UP000199468">
    <property type="component" value="Unassembled WGS sequence"/>
</dbReference>
<keyword evidence="2" id="KW-1003">Cell membrane</keyword>
<dbReference type="EMBL" id="FNBZ01000003">
    <property type="protein sequence ID" value="SDG23746.1"/>
    <property type="molecule type" value="Genomic_DNA"/>
</dbReference>
<keyword evidence="4 6" id="KW-1133">Transmembrane helix</keyword>
<evidence type="ECO:0000256" key="2">
    <source>
        <dbReference type="ARBA" id="ARBA00022475"/>
    </source>
</evidence>
<comment type="subcellular location">
    <subcellularLocation>
        <location evidence="1">Cell membrane</location>
        <topology evidence="1">Multi-pass membrane protein</topology>
    </subcellularLocation>
</comment>
<feature type="transmembrane region" description="Helical" evidence="6">
    <location>
        <begin position="54"/>
        <end position="70"/>
    </location>
</feature>
<reference evidence="7 8" key="1">
    <citation type="submission" date="2016-10" db="EMBL/GenBank/DDBJ databases">
        <authorList>
            <person name="Varghese N."/>
            <person name="Submissions S."/>
        </authorList>
    </citation>
    <scope>NUCLEOTIDE SEQUENCE [LARGE SCALE GENOMIC DNA]</scope>
    <source>
        <strain evidence="7 8">DSM 26672</strain>
    </source>
</reference>
<evidence type="ECO:0000256" key="3">
    <source>
        <dbReference type="ARBA" id="ARBA00022692"/>
    </source>
</evidence>
<name>A0ABY0NVV7_9HYPH</name>
<gene>
    <name evidence="7" type="ORF">SAMN05421844_103278</name>
</gene>
<feature type="transmembrane region" description="Helical" evidence="6">
    <location>
        <begin position="148"/>
        <end position="168"/>
    </location>
</feature>
<protein>
    <submittedName>
        <fullName evidence="7">Disulfide bond formation protein DsbB</fullName>
    </submittedName>
</protein>
<dbReference type="InterPro" id="IPR003752">
    <property type="entry name" value="DiS_bond_form_DsbB/BdbC"/>
</dbReference>
<organism evidence="7 8">
    <name type="scientific">Bosea robiniae</name>
    <dbReference type="NCBI Taxonomy" id="1036780"/>
    <lineage>
        <taxon>Bacteria</taxon>
        <taxon>Pseudomonadati</taxon>
        <taxon>Pseudomonadota</taxon>
        <taxon>Alphaproteobacteria</taxon>
        <taxon>Hyphomicrobiales</taxon>
        <taxon>Boseaceae</taxon>
        <taxon>Bosea</taxon>
    </lineage>
</organism>